<evidence type="ECO:0000256" key="7">
    <source>
        <dbReference type="ARBA" id="ARBA00047615"/>
    </source>
</evidence>
<dbReference type="Gene3D" id="3.40.50.300">
    <property type="entry name" value="P-loop containing nucleotide triphosphate hydrolases"/>
    <property type="match status" value="1"/>
</dbReference>
<dbReference type="GO" id="GO:0036431">
    <property type="term" value="F:dCMP kinase activity"/>
    <property type="evidence" value="ECO:0007669"/>
    <property type="project" value="InterPro"/>
</dbReference>
<dbReference type="EMBL" id="CABO01000007">
    <property type="protein sequence ID" value="CBI00894.1"/>
    <property type="molecule type" value="Genomic_DNA"/>
</dbReference>
<feature type="domain" description="Cytidylate kinase" evidence="9">
    <location>
        <begin position="62"/>
        <end position="275"/>
    </location>
</feature>
<evidence type="ECO:0000256" key="1">
    <source>
        <dbReference type="ARBA" id="ARBA00009427"/>
    </source>
</evidence>
<dbReference type="NCBIfam" id="TIGR00017">
    <property type="entry name" value="cmk"/>
    <property type="match status" value="1"/>
</dbReference>
<keyword evidence="3 10" id="KW-0808">Transferase</keyword>
<protein>
    <recommendedName>
        <fullName evidence="2">(d)CMP kinase</fullName>
        <ecNumber evidence="2">2.7.4.25</ecNumber>
    </recommendedName>
</protein>
<keyword evidence="5 10" id="KW-0418">Kinase</keyword>
<organism evidence="10">
    <name type="scientific">mine drainage metagenome</name>
    <dbReference type="NCBI Taxonomy" id="410659"/>
    <lineage>
        <taxon>unclassified sequences</taxon>
        <taxon>metagenomes</taxon>
        <taxon>ecological metagenomes</taxon>
    </lineage>
</organism>
<dbReference type="SUPFAM" id="SSF52540">
    <property type="entry name" value="P-loop containing nucleoside triphosphate hydrolases"/>
    <property type="match status" value="1"/>
</dbReference>
<evidence type="ECO:0000256" key="4">
    <source>
        <dbReference type="ARBA" id="ARBA00022741"/>
    </source>
</evidence>
<evidence type="ECO:0000259" key="9">
    <source>
        <dbReference type="Pfam" id="PF02224"/>
    </source>
</evidence>
<accession>E6Q134</accession>
<dbReference type="InterPro" id="IPR011994">
    <property type="entry name" value="Cytidylate_kinase_dom"/>
</dbReference>
<evidence type="ECO:0000256" key="3">
    <source>
        <dbReference type="ARBA" id="ARBA00022679"/>
    </source>
</evidence>
<dbReference type="GO" id="GO:0005524">
    <property type="term" value="F:ATP binding"/>
    <property type="evidence" value="ECO:0007669"/>
    <property type="project" value="UniProtKB-KW"/>
</dbReference>
<reference evidence="10" key="1">
    <citation type="submission" date="2009-10" db="EMBL/GenBank/DDBJ databases">
        <title>Diversity of trophic interactions inside an arsenic-rich microbial ecosystem.</title>
        <authorList>
            <person name="Bertin P.N."/>
            <person name="Heinrich-Salmeron A."/>
            <person name="Pelletier E."/>
            <person name="Goulhen-Chollet F."/>
            <person name="Arsene-Ploetze F."/>
            <person name="Gallien S."/>
            <person name="Calteau A."/>
            <person name="Vallenet D."/>
            <person name="Casiot C."/>
            <person name="Chane-Woon-Ming B."/>
            <person name="Giloteaux L."/>
            <person name="Barakat M."/>
            <person name="Bonnefoy V."/>
            <person name="Bruneel O."/>
            <person name="Chandler M."/>
            <person name="Cleiss J."/>
            <person name="Duran R."/>
            <person name="Elbaz-Poulichet F."/>
            <person name="Fonknechten N."/>
            <person name="Lauga B."/>
            <person name="Mornico D."/>
            <person name="Ortet P."/>
            <person name="Schaeffer C."/>
            <person name="Siguier P."/>
            <person name="Alexander Thil Smith A."/>
            <person name="Van Dorsselaer A."/>
            <person name="Weissenbach J."/>
            <person name="Medigue C."/>
            <person name="Le Paslier D."/>
        </authorList>
    </citation>
    <scope>NUCLEOTIDE SEQUENCE</scope>
</reference>
<gene>
    <name evidence="10" type="ORF">CARN4_0242</name>
</gene>
<evidence type="ECO:0000256" key="6">
    <source>
        <dbReference type="ARBA" id="ARBA00022840"/>
    </source>
</evidence>
<evidence type="ECO:0000256" key="8">
    <source>
        <dbReference type="ARBA" id="ARBA00048478"/>
    </source>
</evidence>
<keyword evidence="4" id="KW-0547">Nucleotide-binding</keyword>
<dbReference type="InterPro" id="IPR003136">
    <property type="entry name" value="Cytidylate_kin"/>
</dbReference>
<dbReference type="GO" id="GO:0036430">
    <property type="term" value="F:CMP kinase activity"/>
    <property type="evidence" value="ECO:0007669"/>
    <property type="project" value="RHEA"/>
</dbReference>
<sequence length="282" mass="29676">MAIRRCCSGAAAGHAAAASSAIRRRPRALGVLLGHPRRTTLAGAEDRPGEPPAAVTPPHLQIALDGPAGSGKTTVARRLAERLALLYLDTGAMYRALAVLSLRERVDADNEPALLRLLEARPIELRLEPKTAMGFVVLAGGEALSEGELQANAASVVVSTIAAHPRIRERMVAKQREIARLGPVIMAGRDIGTVVLPDAQVKIFLTASIGARVARRSAQFAASGTAIDAHALYSELEERDRLDESRANSPLQISPDAHVIDSSELGIEDVVSKIALLAGAVA</sequence>
<comment type="similarity">
    <text evidence="1">Belongs to the cytidylate kinase family. Type 1 subfamily.</text>
</comment>
<dbReference type="Pfam" id="PF02224">
    <property type="entry name" value="Cytidylate_kin"/>
    <property type="match status" value="1"/>
</dbReference>
<evidence type="ECO:0000313" key="10">
    <source>
        <dbReference type="EMBL" id="CBI00894.1"/>
    </source>
</evidence>
<name>E6Q134_9ZZZZ</name>
<evidence type="ECO:0000256" key="2">
    <source>
        <dbReference type="ARBA" id="ARBA00012906"/>
    </source>
</evidence>
<proteinExistence type="inferred from homology"/>
<dbReference type="AlphaFoldDB" id="E6Q134"/>
<dbReference type="CDD" id="cd02020">
    <property type="entry name" value="CMPK"/>
    <property type="match status" value="1"/>
</dbReference>
<dbReference type="HAMAP" id="MF_00238">
    <property type="entry name" value="Cytidyl_kinase_type1"/>
    <property type="match status" value="1"/>
</dbReference>
<keyword evidence="6" id="KW-0067">ATP-binding</keyword>
<comment type="catalytic activity">
    <reaction evidence="7">
        <text>dCMP + ATP = dCDP + ADP</text>
        <dbReference type="Rhea" id="RHEA:25094"/>
        <dbReference type="ChEBI" id="CHEBI:30616"/>
        <dbReference type="ChEBI" id="CHEBI:57566"/>
        <dbReference type="ChEBI" id="CHEBI:58593"/>
        <dbReference type="ChEBI" id="CHEBI:456216"/>
        <dbReference type="EC" id="2.7.4.25"/>
    </reaction>
</comment>
<comment type="catalytic activity">
    <reaction evidence="8">
        <text>CMP + ATP = CDP + ADP</text>
        <dbReference type="Rhea" id="RHEA:11600"/>
        <dbReference type="ChEBI" id="CHEBI:30616"/>
        <dbReference type="ChEBI" id="CHEBI:58069"/>
        <dbReference type="ChEBI" id="CHEBI:60377"/>
        <dbReference type="ChEBI" id="CHEBI:456216"/>
        <dbReference type="EC" id="2.7.4.25"/>
    </reaction>
</comment>
<dbReference type="EC" id="2.7.4.25" evidence="2"/>
<comment type="caution">
    <text evidence="10">The sequence shown here is derived from an EMBL/GenBank/DDBJ whole genome shotgun (WGS) entry which is preliminary data.</text>
</comment>
<evidence type="ECO:0000256" key="5">
    <source>
        <dbReference type="ARBA" id="ARBA00022777"/>
    </source>
</evidence>
<dbReference type="InterPro" id="IPR027417">
    <property type="entry name" value="P-loop_NTPase"/>
</dbReference>